<protein>
    <submittedName>
        <fullName evidence="7">MliC family protein</fullName>
    </submittedName>
</protein>
<reference evidence="7" key="1">
    <citation type="submission" date="2020-10" db="EMBL/GenBank/DDBJ databases">
        <title>Phylogeny of dyella-like bacteria.</title>
        <authorList>
            <person name="Fu J."/>
        </authorList>
    </citation>
    <scope>NUCLEOTIDE SEQUENCE</scope>
    <source>
        <strain evidence="7">DHOC52</strain>
    </source>
</reference>
<keyword evidence="8" id="KW-1185">Reference proteome</keyword>
<evidence type="ECO:0000313" key="7">
    <source>
        <dbReference type="EMBL" id="MBM7127086.1"/>
    </source>
</evidence>
<keyword evidence="4" id="KW-0449">Lipoprotein</keyword>
<dbReference type="RefSeq" id="WP_204683621.1">
    <property type="nucleotide sequence ID" value="NZ_BSNR01000007.1"/>
</dbReference>
<dbReference type="Proteomes" id="UP001430149">
    <property type="component" value="Unassembled WGS sequence"/>
</dbReference>
<feature type="domain" description="C-type lysozyme inhibitor" evidence="6">
    <location>
        <begin position="36"/>
        <end position="94"/>
    </location>
</feature>
<evidence type="ECO:0000256" key="2">
    <source>
        <dbReference type="ARBA" id="ARBA00023136"/>
    </source>
</evidence>
<evidence type="ECO:0000259" key="6">
    <source>
        <dbReference type="Pfam" id="PF09864"/>
    </source>
</evidence>
<evidence type="ECO:0000256" key="3">
    <source>
        <dbReference type="ARBA" id="ARBA00023139"/>
    </source>
</evidence>
<keyword evidence="3" id="KW-0564">Palmitate</keyword>
<feature type="signal peptide" evidence="5">
    <location>
        <begin position="1"/>
        <end position="21"/>
    </location>
</feature>
<evidence type="ECO:0000256" key="4">
    <source>
        <dbReference type="ARBA" id="ARBA00023288"/>
    </source>
</evidence>
<name>A0ABS2K798_9GAMM</name>
<dbReference type="Gene3D" id="2.40.128.200">
    <property type="match status" value="1"/>
</dbReference>
<proteinExistence type="predicted"/>
<evidence type="ECO:0000256" key="1">
    <source>
        <dbReference type="ARBA" id="ARBA00022729"/>
    </source>
</evidence>
<comment type="caution">
    <text evidence="7">The sequence shown here is derived from an EMBL/GenBank/DDBJ whole genome shotgun (WGS) entry which is preliminary data.</text>
</comment>
<dbReference type="EMBL" id="JADIKE010000038">
    <property type="protein sequence ID" value="MBM7127086.1"/>
    <property type="molecule type" value="Genomic_DNA"/>
</dbReference>
<evidence type="ECO:0000313" key="8">
    <source>
        <dbReference type="Proteomes" id="UP001430149"/>
    </source>
</evidence>
<dbReference type="SUPFAM" id="SSF141488">
    <property type="entry name" value="YdhA-like"/>
    <property type="match status" value="1"/>
</dbReference>
<accession>A0ABS2K798</accession>
<gene>
    <name evidence="7" type="ORF">ISP19_17045</name>
</gene>
<dbReference type="Pfam" id="PF09864">
    <property type="entry name" value="MliC"/>
    <property type="match status" value="1"/>
</dbReference>
<keyword evidence="2" id="KW-0472">Membrane</keyword>
<evidence type="ECO:0000256" key="5">
    <source>
        <dbReference type="SAM" id="SignalP"/>
    </source>
</evidence>
<sequence length="113" mass="11721">MNIPSCVLAAFLFTLAGCAAAADHTAPAPTPAWTSYACSDGQVVQAAYPDTDTALVKIKGETHTLHVAMSGSGARYIGDGWQWWTKGMRDGMLAPLAKGETIASAPEVNCHAG</sequence>
<organism evidence="7 8">
    <name type="scientific">Dyella flava</name>
    <dbReference type="NCBI Taxonomy" id="1920170"/>
    <lineage>
        <taxon>Bacteria</taxon>
        <taxon>Pseudomonadati</taxon>
        <taxon>Pseudomonadota</taxon>
        <taxon>Gammaproteobacteria</taxon>
        <taxon>Lysobacterales</taxon>
        <taxon>Rhodanobacteraceae</taxon>
        <taxon>Dyella</taxon>
    </lineage>
</organism>
<feature type="chain" id="PRO_5045092967" evidence="5">
    <location>
        <begin position="22"/>
        <end position="113"/>
    </location>
</feature>
<dbReference type="InterPro" id="IPR036328">
    <property type="entry name" value="MliC_sf"/>
</dbReference>
<keyword evidence="1 5" id="KW-0732">Signal</keyword>
<dbReference type="InterPro" id="IPR018660">
    <property type="entry name" value="MliC"/>
</dbReference>